<dbReference type="PIRSF" id="PIRSF000103">
    <property type="entry name" value="HIBADH"/>
    <property type="match status" value="1"/>
</dbReference>
<dbReference type="GO" id="GO:0051287">
    <property type="term" value="F:NAD binding"/>
    <property type="evidence" value="ECO:0007669"/>
    <property type="project" value="InterPro"/>
</dbReference>
<dbReference type="Gene3D" id="3.40.50.720">
    <property type="entry name" value="NAD(P)-binding Rossmann-like Domain"/>
    <property type="match status" value="1"/>
</dbReference>
<dbReference type="AlphaFoldDB" id="A0AA38VPT5"/>
<dbReference type="InterPro" id="IPR029154">
    <property type="entry name" value="HIBADH-like_NADP-bd"/>
</dbReference>
<dbReference type="InterPro" id="IPR015815">
    <property type="entry name" value="HIBADH-related"/>
</dbReference>
<evidence type="ECO:0000313" key="7">
    <source>
        <dbReference type="EMBL" id="KAJ9138830.1"/>
    </source>
</evidence>
<evidence type="ECO:0000313" key="8">
    <source>
        <dbReference type="Proteomes" id="UP001174694"/>
    </source>
</evidence>
<keyword evidence="3" id="KW-0520">NAD</keyword>
<dbReference type="PANTHER" id="PTHR43580">
    <property type="entry name" value="OXIDOREDUCTASE GLYR1-RELATED"/>
    <property type="match status" value="1"/>
</dbReference>
<comment type="caution">
    <text evidence="7">The sequence shown here is derived from an EMBL/GenBank/DDBJ whole genome shotgun (WGS) entry which is preliminary data.</text>
</comment>
<keyword evidence="8" id="KW-1185">Reference proteome</keyword>
<dbReference type="Pfam" id="PF14833">
    <property type="entry name" value="NAD_binding_11"/>
    <property type="match status" value="1"/>
</dbReference>
<proteinExistence type="inferred from homology"/>
<evidence type="ECO:0000256" key="4">
    <source>
        <dbReference type="PIRSR" id="PIRSR000103-1"/>
    </source>
</evidence>
<feature type="active site" evidence="4">
    <location>
        <position position="179"/>
    </location>
</feature>
<dbReference type="SUPFAM" id="SSF48179">
    <property type="entry name" value="6-phosphogluconate dehydrogenase C-terminal domain-like"/>
    <property type="match status" value="1"/>
</dbReference>
<evidence type="ECO:0000256" key="1">
    <source>
        <dbReference type="ARBA" id="ARBA00007598"/>
    </source>
</evidence>
<dbReference type="SUPFAM" id="SSF51735">
    <property type="entry name" value="NAD(P)-binding Rossmann-fold domains"/>
    <property type="match status" value="1"/>
</dbReference>
<protein>
    <submittedName>
        <fullName evidence="7">6-phosphogluconate dehydrogenase</fullName>
    </submittedName>
</protein>
<evidence type="ECO:0000256" key="3">
    <source>
        <dbReference type="ARBA" id="ARBA00023027"/>
    </source>
</evidence>
<evidence type="ECO:0000259" key="5">
    <source>
        <dbReference type="Pfam" id="PF03446"/>
    </source>
</evidence>
<dbReference type="GO" id="GO:0016491">
    <property type="term" value="F:oxidoreductase activity"/>
    <property type="evidence" value="ECO:0007669"/>
    <property type="project" value="UniProtKB-KW"/>
</dbReference>
<dbReference type="Pfam" id="PF03446">
    <property type="entry name" value="NAD_binding_2"/>
    <property type="match status" value="1"/>
</dbReference>
<dbReference type="GO" id="GO:0050661">
    <property type="term" value="F:NADP binding"/>
    <property type="evidence" value="ECO:0007669"/>
    <property type="project" value="InterPro"/>
</dbReference>
<dbReference type="InterPro" id="IPR036291">
    <property type="entry name" value="NAD(P)-bd_dom_sf"/>
</dbReference>
<organism evidence="7 8">
    <name type="scientific">Pleurostoma richardsiae</name>
    <dbReference type="NCBI Taxonomy" id="41990"/>
    <lineage>
        <taxon>Eukaryota</taxon>
        <taxon>Fungi</taxon>
        <taxon>Dikarya</taxon>
        <taxon>Ascomycota</taxon>
        <taxon>Pezizomycotina</taxon>
        <taxon>Sordariomycetes</taxon>
        <taxon>Sordariomycetidae</taxon>
        <taxon>Calosphaeriales</taxon>
        <taxon>Pleurostomataceae</taxon>
        <taxon>Pleurostoma</taxon>
    </lineage>
</organism>
<evidence type="ECO:0000256" key="2">
    <source>
        <dbReference type="ARBA" id="ARBA00023002"/>
    </source>
</evidence>
<reference evidence="7" key="1">
    <citation type="submission" date="2022-07" db="EMBL/GenBank/DDBJ databases">
        <title>Fungi with potential for degradation of polypropylene.</title>
        <authorList>
            <person name="Gostincar C."/>
        </authorList>
    </citation>
    <scope>NUCLEOTIDE SEQUENCE</scope>
    <source>
        <strain evidence="7">EXF-13308</strain>
    </source>
</reference>
<comment type="similarity">
    <text evidence="1">Belongs to the HIBADH-related family. NP60 subfamily.</text>
</comment>
<dbReference type="Gene3D" id="1.10.1040.10">
    <property type="entry name" value="N-(1-d-carboxylethyl)-l-norvaline Dehydrogenase, domain 2"/>
    <property type="match status" value="1"/>
</dbReference>
<dbReference type="PANTHER" id="PTHR43580:SF3">
    <property type="entry name" value="6-PHOSPHOGLUCONATE DEHYDROGENASE FAMILY PROTEIN (AFU_ORTHOLOGUE AFUA_2G11600)"/>
    <property type="match status" value="1"/>
</dbReference>
<dbReference type="InterPro" id="IPR008927">
    <property type="entry name" value="6-PGluconate_DH-like_C_sf"/>
</dbReference>
<evidence type="ECO:0000259" key="6">
    <source>
        <dbReference type="Pfam" id="PF14833"/>
    </source>
</evidence>
<sequence>MAPKVFFIGLGNIGKGMCKNIVAKAQLGGPLMLYNRTTQRAQELSAQLGDGKTEVVTSIPDGVAKADVVFLSLTNDQVVLSTLDTILQGDVKGKLIVDTSTIHPDSSEKAGKKVVAAGAEFVAAPIFGAPPMAESGSLVGVLAGPKSSVGRAKPFFKGVTSRAEIDMSGEPWGKSTLLKITGNTFILNMVEQIAEGHVFAEKSGLGTNYLHQFIESLFPGVYSAYSTRMLTGDYWKRDPPLFGVDLARKDGGHALKLAEAAGVKLRNVEAAETHLAQVKEHAGEKGDIAGIYGAIRKESGLKFENDV</sequence>
<dbReference type="EMBL" id="JANBVO010000028">
    <property type="protein sequence ID" value="KAJ9138830.1"/>
    <property type="molecule type" value="Genomic_DNA"/>
</dbReference>
<dbReference type="Proteomes" id="UP001174694">
    <property type="component" value="Unassembled WGS sequence"/>
</dbReference>
<dbReference type="InterPro" id="IPR051265">
    <property type="entry name" value="HIBADH-related_NP60_sf"/>
</dbReference>
<accession>A0AA38VPT5</accession>
<keyword evidence="2" id="KW-0560">Oxidoreductase</keyword>
<gene>
    <name evidence="7" type="ORF">NKR23_g8217</name>
</gene>
<feature type="domain" description="3-hydroxyisobutyrate dehydrogenase-like NAD-binding" evidence="6">
    <location>
        <begin position="173"/>
        <end position="293"/>
    </location>
</feature>
<name>A0AA38VPT5_9PEZI</name>
<dbReference type="InterPro" id="IPR006115">
    <property type="entry name" value="6PGDH_NADP-bd"/>
</dbReference>
<dbReference type="InterPro" id="IPR013328">
    <property type="entry name" value="6PGD_dom2"/>
</dbReference>
<feature type="domain" description="6-phosphogluconate dehydrogenase NADP-binding" evidence="5">
    <location>
        <begin position="4"/>
        <end position="161"/>
    </location>
</feature>